<dbReference type="KEGG" id="puo:RZN69_19195"/>
<keyword evidence="3" id="KW-1185">Reference proteome</keyword>
<evidence type="ECO:0000313" key="3">
    <source>
        <dbReference type="Proteomes" id="UP001304300"/>
    </source>
</evidence>
<evidence type="ECO:0000313" key="2">
    <source>
        <dbReference type="EMBL" id="WOO40754.1"/>
    </source>
</evidence>
<evidence type="ECO:0000259" key="1">
    <source>
        <dbReference type="Pfam" id="PF00326"/>
    </source>
</evidence>
<dbReference type="EMBL" id="CP136920">
    <property type="protein sequence ID" value="WOO40754.1"/>
    <property type="molecule type" value="Genomic_DNA"/>
</dbReference>
<dbReference type="SUPFAM" id="SSF53474">
    <property type="entry name" value="alpha/beta-Hydrolases"/>
    <property type="match status" value="1"/>
</dbReference>
<name>A0AAQ3L726_9BACT</name>
<dbReference type="GO" id="GO:0006508">
    <property type="term" value="P:proteolysis"/>
    <property type="evidence" value="ECO:0007669"/>
    <property type="project" value="InterPro"/>
</dbReference>
<accession>A0AAQ3L726</accession>
<organism evidence="2 3">
    <name type="scientific">Rubellicoccus peritrichatus</name>
    <dbReference type="NCBI Taxonomy" id="3080537"/>
    <lineage>
        <taxon>Bacteria</taxon>
        <taxon>Pseudomonadati</taxon>
        <taxon>Verrucomicrobiota</taxon>
        <taxon>Opitutia</taxon>
        <taxon>Puniceicoccales</taxon>
        <taxon>Cerasicoccaceae</taxon>
        <taxon>Rubellicoccus</taxon>
    </lineage>
</organism>
<keyword evidence="2" id="KW-0378">Hydrolase</keyword>
<dbReference type="GO" id="GO:0008236">
    <property type="term" value="F:serine-type peptidase activity"/>
    <property type="evidence" value="ECO:0007669"/>
    <property type="project" value="InterPro"/>
</dbReference>
<dbReference type="Pfam" id="PF00326">
    <property type="entry name" value="Peptidase_S9"/>
    <property type="match status" value="1"/>
</dbReference>
<dbReference type="InterPro" id="IPR029058">
    <property type="entry name" value="AB_hydrolase_fold"/>
</dbReference>
<dbReference type="PANTHER" id="PTHR42886:SF53">
    <property type="entry name" value="ALPHA_BETA-HYDROLASES SUPERFAMILY PROTEIN"/>
    <property type="match status" value="1"/>
</dbReference>
<gene>
    <name evidence="2" type="ORF">RZN69_19195</name>
</gene>
<proteinExistence type="predicted"/>
<feature type="domain" description="Peptidase S9 prolyl oligopeptidase catalytic" evidence="1">
    <location>
        <begin position="85"/>
        <end position="245"/>
    </location>
</feature>
<reference evidence="2 3" key="1">
    <citation type="submission" date="2023-10" db="EMBL/GenBank/DDBJ databases">
        <title>Rubellicoccus peritrichatus gen. nov., sp. nov., isolated from an algae of coral reef tank.</title>
        <authorList>
            <person name="Luo J."/>
        </authorList>
    </citation>
    <scope>NUCLEOTIDE SEQUENCE [LARGE SCALE GENOMIC DNA]</scope>
    <source>
        <strain evidence="2 3">CR14</strain>
    </source>
</reference>
<dbReference type="RefSeq" id="WP_317832939.1">
    <property type="nucleotide sequence ID" value="NZ_CP136920.1"/>
</dbReference>
<dbReference type="Gene3D" id="3.40.50.1820">
    <property type="entry name" value="alpha/beta hydrolase"/>
    <property type="match status" value="1"/>
</dbReference>
<dbReference type="PANTHER" id="PTHR42886">
    <property type="entry name" value="RE40534P-RELATED"/>
    <property type="match status" value="1"/>
</dbReference>
<dbReference type="InterPro" id="IPR001375">
    <property type="entry name" value="Peptidase_S9_cat"/>
</dbReference>
<sequence>MNKIIINSASEKIDYSFEAGAPAQKKDWLVVLGHGVTGNKDRPVVADTAHALNAAGFDTLRFSFAGNGDSDGDFRDATISKEVGDLAAILDVVSKSYAKICYVGHSMGCAVGVIQAAKDDRINALISLAGMIDTKAFAQTEFGSETPDAGLMWEEEDCPLSSAYMQDLCETIQSVAPQVESVKVPWLLLHGTADDVVLPKDTELVKSLKGDGVSTIFVNGADHSFNEPAHKKQATEAVVTWLSEQS</sequence>
<dbReference type="Proteomes" id="UP001304300">
    <property type="component" value="Chromosome"/>
</dbReference>
<dbReference type="AlphaFoldDB" id="A0AAQ3L726"/>
<protein>
    <submittedName>
        <fullName evidence="2">Alpha/beta fold hydrolase</fullName>
    </submittedName>
</protein>